<reference evidence="2" key="1">
    <citation type="submission" date="2010-05" db="EMBL/GenBank/DDBJ databases">
        <title>The Genome Sequence of Magnaporthe poae strain ATCC 64411.</title>
        <authorList>
            <consortium name="The Broad Institute Genome Sequencing Platform"/>
            <consortium name="Broad Institute Genome Sequencing Center for Infectious Disease"/>
            <person name="Ma L.-J."/>
            <person name="Dead R."/>
            <person name="Young S."/>
            <person name="Zeng Q."/>
            <person name="Koehrsen M."/>
            <person name="Alvarado L."/>
            <person name="Berlin A."/>
            <person name="Chapman S.B."/>
            <person name="Chen Z."/>
            <person name="Freedman E."/>
            <person name="Gellesch M."/>
            <person name="Goldberg J."/>
            <person name="Griggs A."/>
            <person name="Gujja S."/>
            <person name="Heilman E.R."/>
            <person name="Heiman D."/>
            <person name="Hepburn T."/>
            <person name="Howarth C."/>
            <person name="Jen D."/>
            <person name="Larson L."/>
            <person name="Mehta T."/>
            <person name="Neiman D."/>
            <person name="Pearson M."/>
            <person name="Roberts A."/>
            <person name="Saif S."/>
            <person name="Shea T."/>
            <person name="Shenoy N."/>
            <person name="Sisk P."/>
            <person name="Stolte C."/>
            <person name="Sykes S."/>
            <person name="Walk T."/>
            <person name="White J."/>
            <person name="Yandava C."/>
            <person name="Haas B."/>
            <person name="Nusbaum C."/>
            <person name="Birren B."/>
        </authorList>
    </citation>
    <scope>NUCLEOTIDE SEQUENCE</scope>
    <source>
        <strain evidence="2">ATCC 64411</strain>
    </source>
</reference>
<evidence type="ECO:0000256" key="1">
    <source>
        <dbReference type="SAM" id="MobiDB-lite"/>
    </source>
</evidence>
<evidence type="ECO:0000313" key="4">
    <source>
        <dbReference type="Proteomes" id="UP000011715"/>
    </source>
</evidence>
<feature type="compositionally biased region" description="Polar residues" evidence="1">
    <location>
        <begin position="1"/>
        <end position="15"/>
    </location>
</feature>
<dbReference type="EnsemblFungi" id="MAPG_09675T0">
    <property type="protein sequence ID" value="MAPG_09675T0"/>
    <property type="gene ID" value="MAPG_09675"/>
</dbReference>
<dbReference type="EMBL" id="ADBL01002478">
    <property type="status" value="NOT_ANNOTATED_CDS"/>
    <property type="molecule type" value="Genomic_DNA"/>
</dbReference>
<dbReference type="VEuPathDB" id="FungiDB:MAPG_09675"/>
<reference evidence="2" key="3">
    <citation type="submission" date="2011-03" db="EMBL/GenBank/DDBJ databases">
        <title>Annotation of Magnaporthe poae ATCC 64411.</title>
        <authorList>
            <person name="Ma L.-J."/>
            <person name="Dead R."/>
            <person name="Young S.K."/>
            <person name="Zeng Q."/>
            <person name="Gargeya S."/>
            <person name="Fitzgerald M."/>
            <person name="Haas B."/>
            <person name="Abouelleil A."/>
            <person name="Alvarado L."/>
            <person name="Arachchi H.M."/>
            <person name="Berlin A."/>
            <person name="Brown A."/>
            <person name="Chapman S.B."/>
            <person name="Chen Z."/>
            <person name="Dunbar C."/>
            <person name="Freedman E."/>
            <person name="Gearin G."/>
            <person name="Gellesch M."/>
            <person name="Goldberg J."/>
            <person name="Griggs A."/>
            <person name="Gujja S."/>
            <person name="Heiman D."/>
            <person name="Howarth C."/>
            <person name="Larson L."/>
            <person name="Lui A."/>
            <person name="MacDonald P.J.P."/>
            <person name="Mehta T."/>
            <person name="Montmayeur A."/>
            <person name="Murphy C."/>
            <person name="Neiman D."/>
            <person name="Pearson M."/>
            <person name="Priest M."/>
            <person name="Roberts A."/>
            <person name="Saif S."/>
            <person name="Shea T."/>
            <person name="Shenoy N."/>
            <person name="Sisk P."/>
            <person name="Stolte C."/>
            <person name="Sykes S."/>
            <person name="Yandava C."/>
            <person name="Wortman J."/>
            <person name="Nusbaum C."/>
            <person name="Birren B."/>
        </authorList>
    </citation>
    <scope>NUCLEOTIDE SEQUENCE</scope>
    <source>
        <strain evidence="2">ATCC 64411</strain>
    </source>
</reference>
<gene>
    <name evidence="2" type="ORF">MAPG_09675</name>
</gene>
<evidence type="ECO:0000313" key="3">
    <source>
        <dbReference type="EnsemblFungi" id="MAPG_09675T0"/>
    </source>
</evidence>
<reference evidence="3" key="4">
    <citation type="journal article" date="2015" name="G3 (Bethesda)">
        <title>Genome sequences of three phytopathogenic species of the Magnaporthaceae family of fungi.</title>
        <authorList>
            <person name="Okagaki L.H."/>
            <person name="Nunes C.C."/>
            <person name="Sailsbery J."/>
            <person name="Clay B."/>
            <person name="Brown D."/>
            <person name="John T."/>
            <person name="Oh Y."/>
            <person name="Young N."/>
            <person name="Fitzgerald M."/>
            <person name="Haas B.J."/>
            <person name="Zeng Q."/>
            <person name="Young S."/>
            <person name="Adiconis X."/>
            <person name="Fan L."/>
            <person name="Levin J.Z."/>
            <person name="Mitchell T.K."/>
            <person name="Okubara P.A."/>
            <person name="Farman M.L."/>
            <person name="Kohn L.M."/>
            <person name="Birren B."/>
            <person name="Ma L.-J."/>
            <person name="Dean R.A."/>
        </authorList>
    </citation>
    <scope>NUCLEOTIDE SEQUENCE</scope>
    <source>
        <strain evidence="3">ATCC 64411 / 73-15</strain>
    </source>
</reference>
<dbReference type="Proteomes" id="UP000011715">
    <property type="component" value="Unassembled WGS sequence"/>
</dbReference>
<dbReference type="AlphaFoldDB" id="A0A0C4EAK0"/>
<dbReference type="EMBL" id="GL876976">
    <property type="protein sequence ID" value="KLU91152.1"/>
    <property type="molecule type" value="Genomic_DNA"/>
</dbReference>
<feature type="region of interest" description="Disordered" evidence="1">
    <location>
        <begin position="105"/>
        <end position="133"/>
    </location>
</feature>
<keyword evidence="4" id="KW-1185">Reference proteome</keyword>
<name>A0A0C4EAK0_MAGP6</name>
<sequence>MGVESSLSLDMSPPQNLNPPPEWNPPQYTRDPPPAPTGSLCQVKHPYEGQSTCRYCTKWCPLRRDAAQRSHHDHSKLPLLRLHSVVVYNAALKGAPGRVCSRGYGDITPSSEQGGRAPRGPSASSILAGTGARGPHDLMLNEVFGAHVRTRLRTNNQPTHAPRLSPSASVGAIFGPGAVAAATTTRSSSVSARGTPPALPLCPSVFYPEVDEANKGAFERAVEFCALRSGRQAVFVTGPTGASPSWTTGNGAI</sequence>
<reference evidence="3" key="5">
    <citation type="submission" date="2015-06" db="UniProtKB">
        <authorList>
            <consortium name="EnsemblFungi"/>
        </authorList>
    </citation>
    <scope>IDENTIFICATION</scope>
    <source>
        <strain evidence="3">ATCC 64411</strain>
    </source>
</reference>
<organism evidence="3 4">
    <name type="scientific">Magnaporthiopsis poae (strain ATCC 64411 / 73-15)</name>
    <name type="common">Kentucky bluegrass fungus</name>
    <name type="synonym">Magnaporthe poae</name>
    <dbReference type="NCBI Taxonomy" id="644358"/>
    <lineage>
        <taxon>Eukaryota</taxon>
        <taxon>Fungi</taxon>
        <taxon>Dikarya</taxon>
        <taxon>Ascomycota</taxon>
        <taxon>Pezizomycotina</taxon>
        <taxon>Sordariomycetes</taxon>
        <taxon>Sordariomycetidae</taxon>
        <taxon>Magnaporthales</taxon>
        <taxon>Magnaporthaceae</taxon>
        <taxon>Magnaporthiopsis</taxon>
    </lineage>
</organism>
<evidence type="ECO:0000313" key="2">
    <source>
        <dbReference type="EMBL" id="KLU91152.1"/>
    </source>
</evidence>
<reference evidence="4" key="2">
    <citation type="submission" date="2010-05" db="EMBL/GenBank/DDBJ databases">
        <title>The genome sequence of Magnaporthe poae strain ATCC 64411.</title>
        <authorList>
            <person name="Ma L.-J."/>
            <person name="Dead R."/>
            <person name="Young S."/>
            <person name="Zeng Q."/>
            <person name="Koehrsen M."/>
            <person name="Alvarado L."/>
            <person name="Berlin A."/>
            <person name="Chapman S.B."/>
            <person name="Chen Z."/>
            <person name="Freedman E."/>
            <person name="Gellesch M."/>
            <person name="Goldberg J."/>
            <person name="Griggs A."/>
            <person name="Gujja S."/>
            <person name="Heilman E.R."/>
            <person name="Heiman D."/>
            <person name="Hepburn T."/>
            <person name="Howarth C."/>
            <person name="Jen D."/>
            <person name="Larson L."/>
            <person name="Mehta T."/>
            <person name="Neiman D."/>
            <person name="Pearson M."/>
            <person name="Roberts A."/>
            <person name="Saif S."/>
            <person name="Shea T."/>
            <person name="Shenoy N."/>
            <person name="Sisk P."/>
            <person name="Stolte C."/>
            <person name="Sykes S."/>
            <person name="Walk T."/>
            <person name="White J."/>
            <person name="Yandava C."/>
            <person name="Haas B."/>
            <person name="Nusbaum C."/>
            <person name="Birren B."/>
        </authorList>
    </citation>
    <scope>NUCLEOTIDE SEQUENCE [LARGE SCALE GENOMIC DNA]</scope>
    <source>
        <strain evidence="4">ATCC 64411 / 73-15</strain>
    </source>
</reference>
<proteinExistence type="predicted"/>
<protein>
    <submittedName>
        <fullName evidence="2 3">Uncharacterized protein</fullName>
    </submittedName>
</protein>
<accession>A0A0C4EAK0</accession>
<feature type="region of interest" description="Disordered" evidence="1">
    <location>
        <begin position="1"/>
        <end position="41"/>
    </location>
</feature>